<gene>
    <name evidence="1" type="ordered locus">SCATT_43250</name>
</gene>
<evidence type="ECO:0000313" key="1">
    <source>
        <dbReference type="EMBL" id="AEW96696.1"/>
    </source>
</evidence>
<dbReference type="KEGG" id="scy:SCATT_43250"/>
<dbReference type="EMBL" id="CP003219">
    <property type="protein sequence ID" value="AEW96696.1"/>
    <property type="molecule type" value="Genomic_DNA"/>
</dbReference>
<accession>G8WSY8</accession>
<dbReference type="AlphaFoldDB" id="G8WSY8"/>
<name>G8WSY8_STREN</name>
<reference evidence="2" key="1">
    <citation type="submission" date="2011-12" db="EMBL/GenBank/DDBJ databases">
        <title>Complete genome sequence of Streptomyces cattleya strain DSM 46488.</title>
        <authorList>
            <person name="Ou H.-Y."/>
            <person name="Li P."/>
            <person name="Zhao C."/>
            <person name="O'Hagan D."/>
            <person name="Deng Z."/>
        </authorList>
    </citation>
    <scope>NUCLEOTIDE SEQUENCE [LARGE SCALE GENOMIC DNA]</scope>
    <source>
        <strain evidence="2">ATCC 35852 / DSM 46488 / JCM 4925 / NBRC 14057 / NRRL 8057</strain>
    </source>
</reference>
<dbReference type="HOGENOM" id="CLU_1685534_0_0_11"/>
<dbReference type="Proteomes" id="UP000007842">
    <property type="component" value="Chromosome"/>
</dbReference>
<evidence type="ECO:0000313" key="2">
    <source>
        <dbReference type="Proteomes" id="UP000007842"/>
    </source>
</evidence>
<proteinExistence type="predicted"/>
<protein>
    <submittedName>
        <fullName evidence="1">Uncharacterized protein</fullName>
    </submittedName>
</protein>
<dbReference type="STRING" id="1003195.SCATT_43250"/>
<organism evidence="1 2">
    <name type="scientific">Streptantibioticus cattleyicolor (strain ATCC 35852 / DSM 46488 / JCM 4925 / NBRC 14057 / NRRL 8057)</name>
    <name type="common">Streptomyces cattleya</name>
    <dbReference type="NCBI Taxonomy" id="1003195"/>
    <lineage>
        <taxon>Bacteria</taxon>
        <taxon>Bacillati</taxon>
        <taxon>Actinomycetota</taxon>
        <taxon>Actinomycetes</taxon>
        <taxon>Kitasatosporales</taxon>
        <taxon>Streptomycetaceae</taxon>
        <taxon>Streptantibioticus</taxon>
    </lineage>
</organism>
<sequence length="156" mass="16864">MLGDGLLCLCCRAAGPRLRVRGPSGLLGHLRVSSRRGRPARVAEGREVPVQQKTPRAVRHARGSAPVLWSGRWWSPRSADAPSKYENSGAHGFDLPLVTGRVSSEWDTRLIMWSRGVRPPPFASGPRPDGTGARARFAPPYGVTAGVVCPARRAPR</sequence>
<keyword evidence="2" id="KW-1185">Reference proteome</keyword>